<name>A0ABY7A6U7_9FIRM</name>
<dbReference type="SUPFAM" id="SSF46785">
    <property type="entry name" value="Winged helix' DNA-binding domain"/>
    <property type="match status" value="1"/>
</dbReference>
<evidence type="ECO:0000313" key="5">
    <source>
        <dbReference type="EMBL" id="WAJ22075.1"/>
    </source>
</evidence>
<dbReference type="InterPro" id="IPR011991">
    <property type="entry name" value="ArsR-like_HTH"/>
</dbReference>
<reference evidence="5" key="1">
    <citation type="submission" date="2022-11" db="EMBL/GenBank/DDBJ databases">
        <title>Lacrimispora xylanolytica sy1, complete genome.</title>
        <authorList>
            <person name="Choi S."/>
        </authorList>
    </citation>
    <scope>NUCLEOTIDE SEQUENCE</scope>
    <source>
        <strain evidence="5">Sy1</strain>
    </source>
</reference>
<dbReference type="InterPro" id="IPR001845">
    <property type="entry name" value="HTH_ArsR_DNA-bd_dom"/>
</dbReference>
<keyword evidence="2" id="KW-0238">DNA-binding</keyword>
<accession>A0ABY7A6U7</accession>
<dbReference type="RefSeq" id="WP_268114104.1">
    <property type="nucleotide sequence ID" value="NZ_CP113524.1"/>
</dbReference>
<organism evidence="5 6">
    <name type="scientific">Lacrimispora xylanolytica</name>
    <dbReference type="NCBI Taxonomy" id="29375"/>
    <lineage>
        <taxon>Bacteria</taxon>
        <taxon>Bacillati</taxon>
        <taxon>Bacillota</taxon>
        <taxon>Clostridia</taxon>
        <taxon>Lachnospirales</taxon>
        <taxon>Lachnospiraceae</taxon>
        <taxon>Lacrimispora</taxon>
    </lineage>
</organism>
<dbReference type="NCBIfam" id="NF033788">
    <property type="entry name" value="HTH_metalloreg"/>
    <property type="match status" value="1"/>
</dbReference>
<dbReference type="PRINTS" id="PR00778">
    <property type="entry name" value="HTHARSR"/>
</dbReference>
<keyword evidence="1" id="KW-0805">Transcription regulation</keyword>
<evidence type="ECO:0000259" key="4">
    <source>
        <dbReference type="PROSITE" id="PS50987"/>
    </source>
</evidence>
<dbReference type="PANTHER" id="PTHR33154:SF18">
    <property type="entry name" value="ARSENICAL RESISTANCE OPERON REPRESSOR"/>
    <property type="match status" value="1"/>
</dbReference>
<keyword evidence="6" id="KW-1185">Reference proteome</keyword>
<dbReference type="Pfam" id="PF01022">
    <property type="entry name" value="HTH_5"/>
    <property type="match status" value="1"/>
</dbReference>
<evidence type="ECO:0000256" key="1">
    <source>
        <dbReference type="ARBA" id="ARBA00023015"/>
    </source>
</evidence>
<evidence type="ECO:0000313" key="6">
    <source>
        <dbReference type="Proteomes" id="UP001163115"/>
    </source>
</evidence>
<dbReference type="CDD" id="cd00090">
    <property type="entry name" value="HTH_ARSR"/>
    <property type="match status" value="1"/>
</dbReference>
<protein>
    <submittedName>
        <fullName evidence="5">Metalloregulator ArsR/SmtB family transcription factor</fullName>
    </submittedName>
</protein>
<dbReference type="InterPro" id="IPR036388">
    <property type="entry name" value="WH-like_DNA-bd_sf"/>
</dbReference>
<dbReference type="Gene3D" id="1.10.10.10">
    <property type="entry name" value="Winged helix-like DNA-binding domain superfamily/Winged helix DNA-binding domain"/>
    <property type="match status" value="1"/>
</dbReference>
<dbReference type="EMBL" id="CP113524">
    <property type="protein sequence ID" value="WAJ22075.1"/>
    <property type="molecule type" value="Genomic_DNA"/>
</dbReference>
<proteinExistence type="predicted"/>
<gene>
    <name evidence="5" type="ORF">OW255_10815</name>
</gene>
<dbReference type="InterPro" id="IPR051081">
    <property type="entry name" value="HTH_MetalResp_TranReg"/>
</dbReference>
<evidence type="ECO:0000256" key="3">
    <source>
        <dbReference type="ARBA" id="ARBA00023163"/>
    </source>
</evidence>
<dbReference type="PROSITE" id="PS50987">
    <property type="entry name" value="HTH_ARSR_2"/>
    <property type="match status" value="1"/>
</dbReference>
<dbReference type="Proteomes" id="UP001163115">
    <property type="component" value="Chromosome"/>
</dbReference>
<evidence type="ECO:0000256" key="2">
    <source>
        <dbReference type="ARBA" id="ARBA00023125"/>
    </source>
</evidence>
<feature type="domain" description="HTH arsR-type" evidence="4">
    <location>
        <begin position="1"/>
        <end position="87"/>
    </location>
</feature>
<dbReference type="InterPro" id="IPR036390">
    <property type="entry name" value="WH_DNA-bd_sf"/>
</dbReference>
<sequence length="115" mass="13403">MVELFKALSEESRLRILALLMERDMCVCEIEAILNMTQSNASRHLSALKSSGILVSYKKAQWTYYQLSDFFIEKNKELWIYLQVNLKEIPSYQQDYKNSLAVRAKNLCSCQSNSH</sequence>
<dbReference type="PANTHER" id="PTHR33154">
    <property type="entry name" value="TRANSCRIPTIONAL REGULATOR, ARSR FAMILY"/>
    <property type="match status" value="1"/>
</dbReference>
<dbReference type="SMART" id="SM00418">
    <property type="entry name" value="HTH_ARSR"/>
    <property type="match status" value="1"/>
</dbReference>
<keyword evidence="3" id="KW-0804">Transcription</keyword>